<evidence type="ECO:0000313" key="1">
    <source>
        <dbReference type="EMBL" id="OOZ39668.1"/>
    </source>
</evidence>
<comment type="caution">
    <text evidence="1">The sequence shown here is derived from an EMBL/GenBank/DDBJ whole genome shotgun (WGS) entry which is preliminary data.</text>
</comment>
<dbReference type="AlphaFoldDB" id="A0A1T2L3H1"/>
<sequence>MKSGELNGEQLDYWVAKALGIETVRADDGTLRYTPHPSLPNQRWRPSSFWSQGGPIIEKHKIELNWEWEGNDAWTATMPPETNVDGETALEAAMRAIVENRLGSNVG</sequence>
<accession>A0A1T2L3H1</accession>
<dbReference type="OrthoDB" id="6902912at2"/>
<dbReference type="InterPro" id="IPR019701">
    <property type="entry name" value="Phage_P22_NinX"/>
</dbReference>
<keyword evidence="2" id="KW-1185">Reference proteome</keyword>
<proteinExistence type="predicted"/>
<name>A0A1T2L3H1_9GAMM</name>
<reference evidence="1 2" key="1">
    <citation type="submission" date="2016-11" db="EMBL/GenBank/DDBJ databases">
        <title>Mixed transmission modes and dynamic genome evolution in an obligate animal-bacterial symbiosis.</title>
        <authorList>
            <person name="Russell S.L."/>
            <person name="Corbett-Detig R.B."/>
            <person name="Cavanaugh C.M."/>
        </authorList>
    </citation>
    <scope>NUCLEOTIDE SEQUENCE [LARGE SCALE GENOMIC DNA]</scope>
    <source>
        <strain evidence="1">Sveles-Q1</strain>
    </source>
</reference>
<evidence type="ECO:0008006" key="3">
    <source>
        <dbReference type="Google" id="ProtNLM"/>
    </source>
</evidence>
<dbReference type="EMBL" id="MPRL01000045">
    <property type="protein sequence ID" value="OOZ39668.1"/>
    <property type="molecule type" value="Genomic_DNA"/>
</dbReference>
<gene>
    <name evidence="1" type="ORF">BOW53_10665</name>
</gene>
<dbReference type="RefSeq" id="WP_078484069.1">
    <property type="nucleotide sequence ID" value="NZ_MPRL01000045.1"/>
</dbReference>
<dbReference type="Pfam" id="PF10765">
    <property type="entry name" value="Phage_P22_NinX"/>
    <property type="match status" value="1"/>
</dbReference>
<protein>
    <recommendedName>
        <fullName evidence="3">DUF2591 domain-containing protein</fullName>
    </recommendedName>
</protein>
<dbReference type="Proteomes" id="UP000191110">
    <property type="component" value="Unassembled WGS sequence"/>
</dbReference>
<organism evidence="1 2">
    <name type="scientific">Solemya pervernicosa gill symbiont</name>
    <dbReference type="NCBI Taxonomy" id="642797"/>
    <lineage>
        <taxon>Bacteria</taxon>
        <taxon>Pseudomonadati</taxon>
        <taxon>Pseudomonadota</taxon>
        <taxon>Gammaproteobacteria</taxon>
        <taxon>sulfur-oxidizing symbionts</taxon>
    </lineage>
</organism>
<evidence type="ECO:0000313" key="2">
    <source>
        <dbReference type="Proteomes" id="UP000191110"/>
    </source>
</evidence>